<accession>A0A7V2WT07</accession>
<keyword evidence="2" id="KW-0238">DNA-binding</keyword>
<dbReference type="SUPFAM" id="SSF47729">
    <property type="entry name" value="IHF-like DNA-binding proteins"/>
    <property type="match status" value="1"/>
</dbReference>
<dbReference type="Gene3D" id="4.10.520.10">
    <property type="entry name" value="IHF-like DNA-binding proteins"/>
    <property type="match status" value="1"/>
</dbReference>
<dbReference type="Proteomes" id="UP000885797">
    <property type="component" value="Unassembled WGS sequence"/>
</dbReference>
<dbReference type="EMBL" id="DRND01000384">
    <property type="protein sequence ID" value="HFC47189.1"/>
    <property type="molecule type" value="Genomic_DNA"/>
</dbReference>
<evidence type="ECO:0000256" key="1">
    <source>
        <dbReference type="ARBA" id="ARBA00010529"/>
    </source>
</evidence>
<evidence type="ECO:0000313" key="4">
    <source>
        <dbReference type="EMBL" id="HFC47189.1"/>
    </source>
</evidence>
<dbReference type="PANTHER" id="PTHR33175">
    <property type="entry name" value="DNA-BINDING PROTEIN HU"/>
    <property type="match status" value="1"/>
</dbReference>
<dbReference type="GO" id="GO:0003677">
    <property type="term" value="F:DNA binding"/>
    <property type="evidence" value="ECO:0007669"/>
    <property type="project" value="UniProtKB-KW"/>
</dbReference>
<dbReference type="PANTHER" id="PTHR33175:SF5">
    <property type="entry name" value="INTEGRATION HOST FACTOR SUBUNIT BETA"/>
    <property type="match status" value="1"/>
</dbReference>
<protein>
    <submittedName>
        <fullName evidence="4">Integration host factor subunit beta</fullName>
    </submittedName>
</protein>
<gene>
    <name evidence="4" type="ORF">ENJ63_04830</name>
</gene>
<comment type="similarity">
    <text evidence="1 3">Belongs to the bacterial histone-like protein family.</text>
</comment>
<dbReference type="CDD" id="cd13836">
    <property type="entry name" value="IHF_B"/>
    <property type="match status" value="1"/>
</dbReference>
<dbReference type="AlphaFoldDB" id="A0A7V2WT07"/>
<name>A0A7V2WT07_9BACT</name>
<organism evidence="4">
    <name type="scientific">Dissulfuribacter thermophilus</name>
    <dbReference type="NCBI Taxonomy" id="1156395"/>
    <lineage>
        <taxon>Bacteria</taxon>
        <taxon>Pseudomonadati</taxon>
        <taxon>Thermodesulfobacteriota</taxon>
        <taxon>Dissulfuribacteria</taxon>
        <taxon>Dissulfuribacterales</taxon>
        <taxon>Dissulfuribacteraceae</taxon>
        <taxon>Dissulfuribacter</taxon>
    </lineage>
</organism>
<reference evidence="4" key="1">
    <citation type="journal article" date="2020" name="mSystems">
        <title>Genome- and Community-Level Interaction Insights into Carbon Utilization and Element Cycling Functions of Hydrothermarchaeota in Hydrothermal Sediment.</title>
        <authorList>
            <person name="Zhou Z."/>
            <person name="Liu Y."/>
            <person name="Xu W."/>
            <person name="Pan J."/>
            <person name="Luo Z.H."/>
            <person name="Li M."/>
        </authorList>
    </citation>
    <scope>NUCLEOTIDE SEQUENCE [LARGE SCALE GENOMIC DNA]</scope>
    <source>
        <strain evidence="4">HyVt-503</strain>
    </source>
</reference>
<dbReference type="Pfam" id="PF00216">
    <property type="entry name" value="Bac_DNA_binding"/>
    <property type="match status" value="1"/>
</dbReference>
<sequence length="91" mass="10467">MPLKKDVVKRMHEELPHHLKKDLEESCDIILKSMIRALGEGGRVEIRGFGCLSVRRQAGKTFKNPKTGTIHNIPPRRRIIFKPGKDLRELT</sequence>
<dbReference type="GO" id="GO:0005829">
    <property type="term" value="C:cytosol"/>
    <property type="evidence" value="ECO:0007669"/>
    <property type="project" value="TreeGrafter"/>
</dbReference>
<dbReference type="InterPro" id="IPR000119">
    <property type="entry name" value="Hist_DNA-bd"/>
</dbReference>
<dbReference type="InterPro" id="IPR010992">
    <property type="entry name" value="IHF-like_DNA-bd_dom_sf"/>
</dbReference>
<comment type="caution">
    <text evidence="4">The sequence shown here is derived from an EMBL/GenBank/DDBJ whole genome shotgun (WGS) entry which is preliminary data.</text>
</comment>
<proteinExistence type="inferred from homology"/>
<evidence type="ECO:0000256" key="3">
    <source>
        <dbReference type="RuleBase" id="RU003939"/>
    </source>
</evidence>
<dbReference type="SMART" id="SM00411">
    <property type="entry name" value="BHL"/>
    <property type="match status" value="1"/>
</dbReference>
<evidence type="ECO:0000256" key="2">
    <source>
        <dbReference type="ARBA" id="ARBA00023125"/>
    </source>
</evidence>
<dbReference type="PRINTS" id="PR01727">
    <property type="entry name" value="DNABINDINGHU"/>
</dbReference>
<dbReference type="GO" id="GO:0030527">
    <property type="term" value="F:structural constituent of chromatin"/>
    <property type="evidence" value="ECO:0007669"/>
    <property type="project" value="InterPro"/>
</dbReference>